<keyword evidence="7 10" id="KW-0472">Membrane</keyword>
<evidence type="ECO:0000313" key="12">
    <source>
        <dbReference type="Proteomes" id="UP000823886"/>
    </source>
</evidence>
<dbReference type="PANTHER" id="PTHR30309:SF0">
    <property type="entry name" value="GLYCEROL-3-PHOSPHATE ACYLTRANSFERASE-RELATED"/>
    <property type="match status" value="1"/>
</dbReference>
<sequence>MIIDYLFFILGGYLLGSILFGERIPRRMKGIEIRETSSDGNPGTANAFLCGGFWCGILVLFCDLLKGFLPVWLAASRLDVMQPGFALVLAAPVAGHAFPAGSPGKGGKAIAVSFGVLLGLVPHLSGALLLAAWYLFFSLVVIVTPHSYRTADAYICWCVSVVLCRLGSVLSAGAAMISLIVLGKHAQELQNREERQVHFCFRKE</sequence>
<reference evidence="11" key="2">
    <citation type="submission" date="2021-04" db="EMBL/GenBank/DDBJ databases">
        <authorList>
            <person name="Gilroy R."/>
        </authorList>
    </citation>
    <scope>NUCLEOTIDE SEQUENCE</scope>
    <source>
        <strain evidence="11">ChiBcec2-3848</strain>
    </source>
</reference>
<gene>
    <name evidence="11" type="ORF">H9753_10805</name>
</gene>
<dbReference type="Proteomes" id="UP000823886">
    <property type="component" value="Unassembled WGS sequence"/>
</dbReference>
<feature type="transmembrane region" description="Helical" evidence="10">
    <location>
        <begin position="6"/>
        <end position="24"/>
    </location>
</feature>
<keyword evidence="11" id="KW-0012">Acyltransferase</keyword>
<evidence type="ECO:0000256" key="3">
    <source>
        <dbReference type="ARBA" id="ARBA00022679"/>
    </source>
</evidence>
<keyword evidence="5 10" id="KW-1133">Transmembrane helix</keyword>
<evidence type="ECO:0000256" key="9">
    <source>
        <dbReference type="ARBA" id="ARBA00023264"/>
    </source>
</evidence>
<keyword evidence="8" id="KW-0594">Phospholipid biosynthesis</keyword>
<dbReference type="SMART" id="SM01207">
    <property type="entry name" value="G3P_acyltransf"/>
    <property type="match status" value="1"/>
</dbReference>
<dbReference type="Pfam" id="PF02660">
    <property type="entry name" value="G3P_acyltransf"/>
    <property type="match status" value="1"/>
</dbReference>
<dbReference type="GO" id="GO:0008654">
    <property type="term" value="P:phospholipid biosynthetic process"/>
    <property type="evidence" value="ECO:0007669"/>
    <property type="project" value="UniProtKB-KW"/>
</dbReference>
<dbReference type="GO" id="GO:0043772">
    <property type="term" value="F:acyl-phosphate glycerol-3-phosphate acyltransferase activity"/>
    <property type="evidence" value="ECO:0007669"/>
    <property type="project" value="InterPro"/>
</dbReference>
<name>A0A9D2PPL8_9FIRM</name>
<dbReference type="PANTHER" id="PTHR30309">
    <property type="entry name" value="INNER MEMBRANE PROTEIN YGIH"/>
    <property type="match status" value="1"/>
</dbReference>
<feature type="transmembrane region" description="Helical" evidence="10">
    <location>
        <begin position="45"/>
        <end position="68"/>
    </location>
</feature>
<keyword evidence="6" id="KW-0443">Lipid metabolism</keyword>
<evidence type="ECO:0000256" key="7">
    <source>
        <dbReference type="ARBA" id="ARBA00023136"/>
    </source>
</evidence>
<evidence type="ECO:0000256" key="5">
    <source>
        <dbReference type="ARBA" id="ARBA00022989"/>
    </source>
</evidence>
<evidence type="ECO:0000256" key="4">
    <source>
        <dbReference type="ARBA" id="ARBA00022692"/>
    </source>
</evidence>
<evidence type="ECO:0000256" key="2">
    <source>
        <dbReference type="ARBA" id="ARBA00022516"/>
    </source>
</evidence>
<evidence type="ECO:0000256" key="10">
    <source>
        <dbReference type="SAM" id="Phobius"/>
    </source>
</evidence>
<dbReference type="EMBL" id="DWVZ01000146">
    <property type="protein sequence ID" value="HJC64088.1"/>
    <property type="molecule type" value="Genomic_DNA"/>
</dbReference>
<evidence type="ECO:0000313" key="11">
    <source>
        <dbReference type="EMBL" id="HJC64088.1"/>
    </source>
</evidence>
<protein>
    <submittedName>
        <fullName evidence="11">Glycerol-3-phosphate acyltransferase</fullName>
    </submittedName>
</protein>
<dbReference type="GO" id="GO:0005886">
    <property type="term" value="C:plasma membrane"/>
    <property type="evidence" value="ECO:0007669"/>
    <property type="project" value="InterPro"/>
</dbReference>
<dbReference type="InterPro" id="IPR003811">
    <property type="entry name" value="G3P_acylTferase_PlsY"/>
</dbReference>
<keyword evidence="3" id="KW-0808">Transferase</keyword>
<evidence type="ECO:0000256" key="1">
    <source>
        <dbReference type="ARBA" id="ARBA00022475"/>
    </source>
</evidence>
<reference evidence="11" key="1">
    <citation type="journal article" date="2021" name="PeerJ">
        <title>Extensive microbial diversity within the chicken gut microbiome revealed by metagenomics and culture.</title>
        <authorList>
            <person name="Gilroy R."/>
            <person name="Ravi A."/>
            <person name="Getino M."/>
            <person name="Pursley I."/>
            <person name="Horton D.L."/>
            <person name="Alikhan N.F."/>
            <person name="Baker D."/>
            <person name="Gharbi K."/>
            <person name="Hall N."/>
            <person name="Watson M."/>
            <person name="Adriaenssens E.M."/>
            <person name="Foster-Nyarko E."/>
            <person name="Jarju S."/>
            <person name="Secka A."/>
            <person name="Antonio M."/>
            <person name="Oren A."/>
            <person name="Chaudhuri R.R."/>
            <person name="La Ragione R."/>
            <person name="Hildebrand F."/>
            <person name="Pallen M.J."/>
        </authorList>
    </citation>
    <scope>NUCLEOTIDE SEQUENCE</scope>
    <source>
        <strain evidence="11">ChiBcec2-3848</strain>
    </source>
</reference>
<feature type="transmembrane region" description="Helical" evidence="10">
    <location>
        <begin position="154"/>
        <end position="182"/>
    </location>
</feature>
<feature type="transmembrane region" description="Helical" evidence="10">
    <location>
        <begin position="80"/>
        <end position="98"/>
    </location>
</feature>
<proteinExistence type="predicted"/>
<evidence type="ECO:0000256" key="6">
    <source>
        <dbReference type="ARBA" id="ARBA00023098"/>
    </source>
</evidence>
<feature type="transmembrane region" description="Helical" evidence="10">
    <location>
        <begin position="110"/>
        <end position="134"/>
    </location>
</feature>
<comment type="caution">
    <text evidence="11">The sequence shown here is derived from an EMBL/GenBank/DDBJ whole genome shotgun (WGS) entry which is preliminary data.</text>
</comment>
<keyword evidence="4 10" id="KW-0812">Transmembrane</keyword>
<accession>A0A9D2PPL8</accession>
<keyword evidence="1" id="KW-1003">Cell membrane</keyword>
<organism evidence="11 12">
    <name type="scientific">Candidatus Blautia merdavium</name>
    <dbReference type="NCBI Taxonomy" id="2838494"/>
    <lineage>
        <taxon>Bacteria</taxon>
        <taxon>Bacillati</taxon>
        <taxon>Bacillota</taxon>
        <taxon>Clostridia</taxon>
        <taxon>Lachnospirales</taxon>
        <taxon>Lachnospiraceae</taxon>
        <taxon>Blautia</taxon>
    </lineage>
</organism>
<dbReference type="AlphaFoldDB" id="A0A9D2PPL8"/>
<keyword evidence="9" id="KW-1208">Phospholipid metabolism</keyword>
<keyword evidence="2" id="KW-0444">Lipid biosynthesis</keyword>
<evidence type="ECO:0000256" key="8">
    <source>
        <dbReference type="ARBA" id="ARBA00023209"/>
    </source>
</evidence>